<dbReference type="PROSITE" id="PS50995">
    <property type="entry name" value="HTH_MARR_2"/>
    <property type="match status" value="1"/>
</dbReference>
<dbReference type="InterPro" id="IPR000835">
    <property type="entry name" value="HTH_MarR-typ"/>
</dbReference>
<dbReference type="Pfam" id="PF12802">
    <property type="entry name" value="MarR_2"/>
    <property type="match status" value="1"/>
</dbReference>
<proteinExistence type="predicted"/>
<dbReference type="Proteomes" id="UP000838308">
    <property type="component" value="Unassembled WGS sequence"/>
</dbReference>
<dbReference type="InterPro" id="IPR036388">
    <property type="entry name" value="WH-like_DNA-bd_sf"/>
</dbReference>
<dbReference type="SMART" id="SM00347">
    <property type="entry name" value="HTH_MARR"/>
    <property type="match status" value="1"/>
</dbReference>
<organism evidence="5 6">
    <name type="scientific">Neobacillus rhizosphaerae</name>
    <dbReference type="NCBI Taxonomy" id="2880965"/>
    <lineage>
        <taxon>Bacteria</taxon>
        <taxon>Bacillati</taxon>
        <taxon>Bacillota</taxon>
        <taxon>Bacilli</taxon>
        <taxon>Bacillales</taxon>
        <taxon>Bacillaceae</taxon>
        <taxon>Neobacillus</taxon>
    </lineage>
</organism>
<feature type="domain" description="HTH marR-type" evidence="4">
    <location>
        <begin position="1"/>
        <end position="132"/>
    </location>
</feature>
<dbReference type="EMBL" id="CALBWS010000021">
    <property type="protein sequence ID" value="CAH2715866.1"/>
    <property type="molecule type" value="Genomic_DNA"/>
</dbReference>
<dbReference type="SUPFAM" id="SSF46785">
    <property type="entry name" value="Winged helix' DNA-binding domain"/>
    <property type="match status" value="1"/>
</dbReference>
<evidence type="ECO:0000256" key="1">
    <source>
        <dbReference type="ARBA" id="ARBA00023015"/>
    </source>
</evidence>
<dbReference type="PRINTS" id="PR00598">
    <property type="entry name" value="HTHMARR"/>
</dbReference>
<dbReference type="PANTHER" id="PTHR42756">
    <property type="entry name" value="TRANSCRIPTIONAL REGULATOR, MARR"/>
    <property type="match status" value="1"/>
</dbReference>
<name>A0ABM9ET87_9BACI</name>
<protein>
    <recommendedName>
        <fullName evidence="4">HTH marR-type domain-containing protein</fullName>
    </recommendedName>
</protein>
<keyword evidence="6" id="KW-1185">Reference proteome</keyword>
<keyword evidence="3" id="KW-0804">Transcription</keyword>
<reference evidence="5" key="1">
    <citation type="submission" date="2022-04" db="EMBL/GenBank/DDBJ databases">
        <authorList>
            <person name="Criscuolo A."/>
        </authorList>
    </citation>
    <scope>NUCLEOTIDE SEQUENCE</scope>
    <source>
        <strain evidence="5">CIP111895</strain>
    </source>
</reference>
<dbReference type="RefSeq" id="WP_248736144.1">
    <property type="nucleotide sequence ID" value="NZ_CALBWS010000021.1"/>
</dbReference>
<evidence type="ECO:0000256" key="3">
    <source>
        <dbReference type="ARBA" id="ARBA00023163"/>
    </source>
</evidence>
<dbReference type="PANTHER" id="PTHR42756:SF1">
    <property type="entry name" value="TRANSCRIPTIONAL REPRESSOR OF EMRAB OPERON"/>
    <property type="match status" value="1"/>
</dbReference>
<keyword evidence="2" id="KW-0238">DNA-binding</keyword>
<dbReference type="InterPro" id="IPR036390">
    <property type="entry name" value="WH_DNA-bd_sf"/>
</dbReference>
<keyword evidence="1" id="KW-0805">Transcription regulation</keyword>
<gene>
    <name evidence="5" type="ORF">BACCIP111895_03050</name>
</gene>
<dbReference type="Gene3D" id="1.10.10.10">
    <property type="entry name" value="Winged helix-like DNA-binding domain superfamily/Winged helix DNA-binding domain"/>
    <property type="match status" value="1"/>
</dbReference>
<accession>A0ABM9ET87</accession>
<sequence>MSSIDDVLINLQCELVAERNRVNLKEISWLQYDILHLLSQQEWQLPSEMNTSLGISRTKLSKALKELKLLGYIEQKPSKKDGRELLTLLTDDGHELLAGIEIGHNQLSAVASELFTEEEQAQFTKLARKLSNALRTERMKVHE</sequence>
<evidence type="ECO:0000256" key="2">
    <source>
        <dbReference type="ARBA" id="ARBA00023125"/>
    </source>
</evidence>
<evidence type="ECO:0000313" key="5">
    <source>
        <dbReference type="EMBL" id="CAH2715866.1"/>
    </source>
</evidence>
<evidence type="ECO:0000313" key="6">
    <source>
        <dbReference type="Proteomes" id="UP000838308"/>
    </source>
</evidence>
<evidence type="ECO:0000259" key="4">
    <source>
        <dbReference type="PROSITE" id="PS50995"/>
    </source>
</evidence>
<comment type="caution">
    <text evidence="5">The sequence shown here is derived from an EMBL/GenBank/DDBJ whole genome shotgun (WGS) entry which is preliminary data.</text>
</comment>